<feature type="domain" description="EamA" evidence="7">
    <location>
        <begin position="19"/>
        <end position="149"/>
    </location>
</feature>
<evidence type="ECO:0000256" key="5">
    <source>
        <dbReference type="ARBA" id="ARBA00023136"/>
    </source>
</evidence>
<evidence type="ECO:0000256" key="4">
    <source>
        <dbReference type="ARBA" id="ARBA00022989"/>
    </source>
</evidence>
<feature type="domain" description="EamA" evidence="7">
    <location>
        <begin position="160"/>
        <end position="294"/>
    </location>
</feature>
<dbReference type="SUPFAM" id="SSF103481">
    <property type="entry name" value="Multidrug resistance efflux transporter EmrE"/>
    <property type="match status" value="2"/>
</dbReference>
<dbReference type="AlphaFoldDB" id="A0AAW9QKW9"/>
<protein>
    <submittedName>
        <fullName evidence="8">EamA family transporter</fullName>
    </submittedName>
</protein>
<dbReference type="Proteomes" id="UP001336250">
    <property type="component" value="Unassembled WGS sequence"/>
</dbReference>
<feature type="transmembrane region" description="Helical" evidence="6">
    <location>
        <begin position="255"/>
        <end position="272"/>
    </location>
</feature>
<organism evidence="8 9">
    <name type="scientific">Aquincola agrisoli</name>
    <dbReference type="NCBI Taxonomy" id="3119538"/>
    <lineage>
        <taxon>Bacteria</taxon>
        <taxon>Pseudomonadati</taxon>
        <taxon>Pseudomonadota</taxon>
        <taxon>Betaproteobacteria</taxon>
        <taxon>Burkholderiales</taxon>
        <taxon>Sphaerotilaceae</taxon>
        <taxon>Aquincola</taxon>
    </lineage>
</organism>
<feature type="transmembrane region" description="Helical" evidence="6">
    <location>
        <begin position="133"/>
        <end position="150"/>
    </location>
</feature>
<evidence type="ECO:0000256" key="3">
    <source>
        <dbReference type="ARBA" id="ARBA00022692"/>
    </source>
</evidence>
<comment type="similarity">
    <text evidence="2">Belongs to the EamA transporter family.</text>
</comment>
<feature type="transmembrane region" description="Helical" evidence="6">
    <location>
        <begin position="189"/>
        <end position="210"/>
    </location>
</feature>
<comment type="caution">
    <text evidence="8">The sequence shown here is derived from an EMBL/GenBank/DDBJ whole genome shotgun (WGS) entry which is preliminary data.</text>
</comment>
<accession>A0AAW9QKW9</accession>
<gene>
    <name evidence="8" type="ORF">V4F39_17325</name>
</gene>
<feature type="transmembrane region" description="Helical" evidence="6">
    <location>
        <begin position="222"/>
        <end position="243"/>
    </location>
</feature>
<feature type="transmembrane region" description="Helical" evidence="6">
    <location>
        <begin position="105"/>
        <end position="126"/>
    </location>
</feature>
<keyword evidence="5 6" id="KW-0472">Membrane</keyword>
<evidence type="ECO:0000259" key="7">
    <source>
        <dbReference type="Pfam" id="PF00892"/>
    </source>
</evidence>
<sequence length="300" mass="30835">MTTAASSSPAPGATLSPLILACLAATWLVWGSTYLAIKFALVSFPPFFQMGTRFLAAGGLLLAWMRWRGAPLPSRRQWGHALVVGTLMLGGGMGGTAYAELTVGSGLVVAFIAVVPLMIALVNLGFGVRPRTLEAAGIAVGLAGVLMLTQGRGFQASPAGLAAITIACVTWSVGSVLSQRSLPLAPGAMGFASEMLCGGAVLMALSWLTAETPRWPPTPQAAAAWLYLVVAGSLIAFNAYMVLLARAPAGLASSYTFVNPVIAMLLGVAIGGETVTGYEWGAVSVVLAGVVLLMCRPRAR</sequence>
<dbReference type="InterPro" id="IPR037185">
    <property type="entry name" value="EmrE-like"/>
</dbReference>
<evidence type="ECO:0000256" key="2">
    <source>
        <dbReference type="ARBA" id="ARBA00007362"/>
    </source>
</evidence>
<dbReference type="GO" id="GO:0016020">
    <property type="term" value="C:membrane"/>
    <property type="evidence" value="ECO:0007669"/>
    <property type="project" value="UniProtKB-SubCell"/>
</dbReference>
<evidence type="ECO:0000313" key="8">
    <source>
        <dbReference type="EMBL" id="MEF7615680.1"/>
    </source>
</evidence>
<proteinExistence type="inferred from homology"/>
<dbReference type="PANTHER" id="PTHR32322">
    <property type="entry name" value="INNER MEMBRANE TRANSPORTER"/>
    <property type="match status" value="1"/>
</dbReference>
<keyword evidence="3 6" id="KW-0812">Transmembrane</keyword>
<dbReference type="EMBL" id="JAZIBG010000036">
    <property type="protein sequence ID" value="MEF7615680.1"/>
    <property type="molecule type" value="Genomic_DNA"/>
</dbReference>
<dbReference type="InterPro" id="IPR000620">
    <property type="entry name" value="EamA_dom"/>
</dbReference>
<name>A0AAW9QKW9_9BURK</name>
<feature type="transmembrane region" description="Helical" evidence="6">
    <location>
        <begin position="47"/>
        <end position="67"/>
    </location>
</feature>
<dbReference type="Pfam" id="PF00892">
    <property type="entry name" value="EamA"/>
    <property type="match status" value="2"/>
</dbReference>
<evidence type="ECO:0000256" key="1">
    <source>
        <dbReference type="ARBA" id="ARBA00004141"/>
    </source>
</evidence>
<keyword evidence="4 6" id="KW-1133">Transmembrane helix</keyword>
<feature type="transmembrane region" description="Helical" evidence="6">
    <location>
        <begin position="156"/>
        <end position="177"/>
    </location>
</feature>
<dbReference type="RefSeq" id="WP_332290984.1">
    <property type="nucleotide sequence ID" value="NZ_JAZIBG010000036.1"/>
</dbReference>
<dbReference type="InterPro" id="IPR050638">
    <property type="entry name" value="AA-Vitamin_Transporters"/>
</dbReference>
<reference evidence="8 9" key="1">
    <citation type="submission" date="2024-02" db="EMBL/GenBank/DDBJ databases">
        <title>Genome sequence of Aquincola sp. MAHUQ-54.</title>
        <authorList>
            <person name="Huq M.A."/>
        </authorList>
    </citation>
    <scope>NUCLEOTIDE SEQUENCE [LARGE SCALE GENOMIC DNA]</scope>
    <source>
        <strain evidence="8 9">MAHUQ-54</strain>
    </source>
</reference>
<dbReference type="PANTHER" id="PTHR32322:SF2">
    <property type="entry name" value="EAMA DOMAIN-CONTAINING PROTEIN"/>
    <property type="match status" value="1"/>
</dbReference>
<evidence type="ECO:0000313" key="9">
    <source>
        <dbReference type="Proteomes" id="UP001336250"/>
    </source>
</evidence>
<keyword evidence="9" id="KW-1185">Reference proteome</keyword>
<comment type="subcellular location">
    <subcellularLocation>
        <location evidence="1">Membrane</location>
        <topology evidence="1">Multi-pass membrane protein</topology>
    </subcellularLocation>
</comment>
<feature type="transmembrane region" description="Helical" evidence="6">
    <location>
        <begin position="79"/>
        <end position="99"/>
    </location>
</feature>
<feature type="transmembrane region" description="Helical" evidence="6">
    <location>
        <begin position="278"/>
        <end position="295"/>
    </location>
</feature>
<evidence type="ECO:0000256" key="6">
    <source>
        <dbReference type="SAM" id="Phobius"/>
    </source>
</evidence>